<dbReference type="PROSITE" id="PS50206">
    <property type="entry name" value="RHODANESE_3"/>
    <property type="match status" value="1"/>
</dbReference>
<protein>
    <submittedName>
        <fullName evidence="3">Rhodanese domain-containing protein</fullName>
    </submittedName>
</protein>
<keyword evidence="2" id="KW-1185">Reference proteome</keyword>
<dbReference type="AlphaFoldDB" id="A0A915JL41"/>
<dbReference type="Gene3D" id="1.10.8.270">
    <property type="entry name" value="putative rabgap domain of human tbc1 domain family member 14 like domains"/>
    <property type="match status" value="1"/>
</dbReference>
<dbReference type="InterPro" id="IPR001763">
    <property type="entry name" value="Rhodanese-like_dom"/>
</dbReference>
<dbReference type="InterPro" id="IPR035969">
    <property type="entry name" value="Rab-GAP_TBC_sf"/>
</dbReference>
<accession>A0A915JL41</accession>
<dbReference type="SUPFAM" id="SSF52821">
    <property type="entry name" value="Rhodanese/Cell cycle control phosphatase"/>
    <property type="match status" value="1"/>
</dbReference>
<reference evidence="3" key="1">
    <citation type="submission" date="2022-11" db="UniProtKB">
        <authorList>
            <consortium name="WormBaseParasite"/>
        </authorList>
    </citation>
    <scope>IDENTIFICATION</scope>
</reference>
<proteinExistence type="predicted"/>
<dbReference type="WBParaSite" id="nRc.2.0.1.t26751-RA">
    <property type="protein sequence ID" value="nRc.2.0.1.t26751-RA"/>
    <property type="gene ID" value="nRc.2.0.1.g26751"/>
</dbReference>
<evidence type="ECO:0000313" key="2">
    <source>
        <dbReference type="Proteomes" id="UP000887565"/>
    </source>
</evidence>
<dbReference type="SUPFAM" id="SSF56112">
    <property type="entry name" value="Protein kinase-like (PK-like)"/>
    <property type="match status" value="1"/>
</dbReference>
<dbReference type="SUPFAM" id="SSF47923">
    <property type="entry name" value="Ypt/Rab-GAP domain of gyp1p"/>
    <property type="match status" value="1"/>
</dbReference>
<dbReference type="InterPro" id="IPR036873">
    <property type="entry name" value="Rhodanese-like_dom_sf"/>
</dbReference>
<feature type="domain" description="Rhodanese" evidence="1">
    <location>
        <begin position="443"/>
        <end position="544"/>
    </location>
</feature>
<dbReference type="Proteomes" id="UP000887565">
    <property type="component" value="Unplaced"/>
</dbReference>
<sequence>MRLLKDAQFGVVSFYGVNDELGNKCGPNGLPLTPSSVQMGIRICNIYNKRNLPDIIRQFLHFVEKNLNSSAFKFYVELVENLTGKKLDTIDPKWLEVIEQCLMIHPSKRPTAQTLTKLHIFDDFACKKLPYYKRCYAETFLSLDRTSHLTYGAPFELGEDVNVLLNEPIKCRPIDEVYYLWKIAGSNIENILTKKGLLKSQPSIVTLPNTLHSCDSKIVRSDSSACFVDDLFVMSQLPKVVKEKDIQYQLVRMVLFSLLIDAYPFKKSIIWHESRIDIPPVYRGLVWCTLLDVTGDIKSEYDMIDKETATTTDRQIEVDIPRCHQYDELLSSPESHQKFKRVLKAWVLYAIPWFLTMFAQIDIERCVSAAIKVFRETPKSAFYRQYMPPDAMTKMKQKFVLEDQRGVMEPLTLAQLKAEHCPRLFANDLITIQKAKENGTCTPSFDVLCVDIRLFEEFAKGAFPYSINLPHNLLFIDGKFSLSNVACDKLKNHKSKLICVIGSNADDRRSLETAEHLMRNGYSRVTILHKGIDVLRQLQALTVA</sequence>
<dbReference type="InterPro" id="IPR011009">
    <property type="entry name" value="Kinase-like_dom_sf"/>
</dbReference>
<dbReference type="Gene3D" id="3.40.250.10">
    <property type="entry name" value="Rhodanese-like domain"/>
    <property type="match status" value="1"/>
</dbReference>
<evidence type="ECO:0000313" key="3">
    <source>
        <dbReference type="WBParaSite" id="nRc.2.0.1.t26751-RA"/>
    </source>
</evidence>
<name>A0A915JL41_ROMCU</name>
<evidence type="ECO:0000259" key="1">
    <source>
        <dbReference type="PROSITE" id="PS50206"/>
    </source>
</evidence>
<organism evidence="2 3">
    <name type="scientific">Romanomermis culicivorax</name>
    <name type="common">Nematode worm</name>
    <dbReference type="NCBI Taxonomy" id="13658"/>
    <lineage>
        <taxon>Eukaryota</taxon>
        <taxon>Metazoa</taxon>
        <taxon>Ecdysozoa</taxon>
        <taxon>Nematoda</taxon>
        <taxon>Enoplea</taxon>
        <taxon>Dorylaimia</taxon>
        <taxon>Mermithida</taxon>
        <taxon>Mermithoidea</taxon>
        <taxon>Mermithidae</taxon>
        <taxon>Romanomermis</taxon>
    </lineage>
</organism>